<evidence type="ECO:0000256" key="1">
    <source>
        <dbReference type="ARBA" id="ARBA00022670"/>
    </source>
</evidence>
<dbReference type="GO" id="GO:0004252">
    <property type="term" value="F:serine-type endopeptidase activity"/>
    <property type="evidence" value="ECO:0007669"/>
    <property type="project" value="InterPro"/>
</dbReference>
<evidence type="ECO:0000256" key="4">
    <source>
        <dbReference type="SAM" id="SignalP"/>
    </source>
</evidence>
<keyword evidence="1" id="KW-0645">Protease</keyword>
<proteinExistence type="predicted"/>
<dbReference type="eggNOG" id="ENOG5030MMV">
    <property type="taxonomic scope" value="Bacteria"/>
</dbReference>
<feature type="signal peptide" evidence="4">
    <location>
        <begin position="1"/>
        <end position="21"/>
    </location>
</feature>
<name>N9TT42_9BACT</name>
<dbReference type="GO" id="GO:0006508">
    <property type="term" value="P:proteolysis"/>
    <property type="evidence" value="ECO:0007669"/>
    <property type="project" value="UniProtKB-KW"/>
</dbReference>
<dbReference type="AlphaFoldDB" id="N9TT42"/>
<feature type="domain" description="Peptidase S8/S53" evidence="5">
    <location>
        <begin position="392"/>
        <end position="525"/>
    </location>
</feature>
<evidence type="ECO:0000256" key="3">
    <source>
        <dbReference type="ARBA" id="ARBA00022825"/>
    </source>
</evidence>
<sequence length="785" mass="91596">MIKNINLIKIGTIIATLPLFSASVAVTSNSKFTKTNVSSNIDLDIDDYNKIIKIYEPYYRKLGVTSRDIGKYNKTDNADLNKVGIIELEDLDVKYLVSKDEKFKVVKETDQLSSKKYGNHAWAVTSIIGTDIGVNPSAELYFTYLNGRSKFSVIKEMHEKHNVKIFNLSLGYNGKPSFYTKRRFDSVYDSKTSKEKIADDLISRDISTNLITLKELKSAVTLAKAISYYLFSVNNNYFDLFISDEERIDDHQKIDAYAAKNNLKVIMSSGNESDLYDENWLTWDFGVINNLININNDDLSSFYDLMKRSLNAIFEYYFDLEEKTIKIDDTETKNAINKLTEYVGDLWTLKLIIDYKNGKRSHEDNNKNYLDFDFYKFIKNKDIWKTVVQSPNKIQNQNYNENIIFVGSVDIDNTITSFSSYAYKDNKLAPLVSAYGNSNRHDYPVIIKNNKHTHDQNSIKDLLFNDNNTLGAANKELKNKFRYLYNFSGTSKSAPLITGLLSLLQNKLNREISLAEAKLLLSASSTYASKKPDPLITTDLEYKEKTEFFRKNRAKNKSGYGIPKFFKMLDIAQKNKIKKIQDFRPYKYIEQNGNDLILEQIDILDKFKHFTNTLVKIHKNNFYDFALNHDYSNLKIFLPNAIKYVYGKNLNTNNWFNNGNTFEVYSSLDIINGNAPERKISISNDPYSEIERVYFSNYKYSPAATINVKLKFNDMESILFALKKYIKDNNLKELYLPETRFWTHKYHYHYQKNWYVDTDYLIKKLYIDYLNSNTDFLWYYEVINE</sequence>
<organism evidence="6 7">
    <name type="scientific">Mycoplasmopsis bovigenitalium 51080</name>
    <dbReference type="NCBI Taxonomy" id="1188235"/>
    <lineage>
        <taxon>Bacteria</taxon>
        <taxon>Bacillati</taxon>
        <taxon>Mycoplasmatota</taxon>
        <taxon>Mycoplasmoidales</taxon>
        <taxon>Metamycoplasmataceae</taxon>
        <taxon>Mycoplasmopsis</taxon>
    </lineage>
</organism>
<dbReference type="SUPFAM" id="SSF52743">
    <property type="entry name" value="Subtilisin-like"/>
    <property type="match status" value="1"/>
</dbReference>
<evidence type="ECO:0000256" key="2">
    <source>
        <dbReference type="ARBA" id="ARBA00022801"/>
    </source>
</evidence>
<dbReference type="InterPro" id="IPR036852">
    <property type="entry name" value="Peptidase_S8/S53_dom_sf"/>
</dbReference>
<dbReference type="InterPro" id="IPR023828">
    <property type="entry name" value="Peptidase_S8_Ser-AS"/>
</dbReference>
<evidence type="ECO:0000313" key="7">
    <source>
        <dbReference type="Proteomes" id="UP000013220"/>
    </source>
</evidence>
<keyword evidence="7" id="KW-1185">Reference proteome</keyword>
<dbReference type="RefSeq" id="WP_004420917.1">
    <property type="nucleotide sequence ID" value="NZ_AORH01000028.1"/>
</dbReference>
<dbReference type="PROSITE" id="PS00138">
    <property type="entry name" value="SUBTILASE_SER"/>
    <property type="match status" value="1"/>
</dbReference>
<dbReference type="PATRIC" id="fig|1188235.3.peg.477"/>
<keyword evidence="2" id="KW-0378">Hydrolase</keyword>
<dbReference type="OrthoDB" id="397876at2"/>
<evidence type="ECO:0000259" key="5">
    <source>
        <dbReference type="Pfam" id="PF00082"/>
    </source>
</evidence>
<evidence type="ECO:0000313" key="6">
    <source>
        <dbReference type="EMBL" id="ENY69210.1"/>
    </source>
</evidence>
<keyword evidence="4" id="KW-0732">Signal</keyword>
<feature type="chain" id="PRO_5004153252" description="Peptidase S8/S53 domain-containing protein" evidence="4">
    <location>
        <begin position="22"/>
        <end position="785"/>
    </location>
</feature>
<dbReference type="EMBL" id="AORH01000028">
    <property type="protein sequence ID" value="ENY69210.1"/>
    <property type="molecule type" value="Genomic_DNA"/>
</dbReference>
<dbReference type="InterPro" id="IPR000209">
    <property type="entry name" value="Peptidase_S8/S53_dom"/>
</dbReference>
<keyword evidence="3" id="KW-0720">Serine protease</keyword>
<protein>
    <recommendedName>
        <fullName evidence="5">Peptidase S8/S53 domain-containing protein</fullName>
    </recommendedName>
</protein>
<dbReference type="Proteomes" id="UP000013220">
    <property type="component" value="Unassembled WGS sequence"/>
</dbReference>
<accession>N9TT42</accession>
<gene>
    <name evidence="6" type="ORF">MBVG_4630</name>
</gene>
<dbReference type="Pfam" id="PF00082">
    <property type="entry name" value="Peptidase_S8"/>
    <property type="match status" value="1"/>
</dbReference>
<comment type="caution">
    <text evidence="6">The sequence shown here is derived from an EMBL/GenBank/DDBJ whole genome shotgun (WGS) entry which is preliminary data.</text>
</comment>
<dbReference type="Gene3D" id="3.40.50.200">
    <property type="entry name" value="Peptidase S8/S53 domain"/>
    <property type="match status" value="1"/>
</dbReference>
<reference evidence="6 7" key="1">
    <citation type="journal article" date="2013" name="Genome Announc.">
        <title>Draft Genome Sequences of Mycoplasma alkalescens, Mycoplasma arginini, and Mycoplasma bovigenitalium, Three Species with Equivocal Pathogenic Status for Cattle.</title>
        <authorList>
            <person name="Manso-Silvan L."/>
            <person name="Tardy F."/>
            <person name="Baranowski E."/>
            <person name="Barre A."/>
            <person name="Blanchard A."/>
            <person name="Breton M."/>
            <person name="Couture C."/>
            <person name="Citti C."/>
            <person name="Dordet-Frisoni E."/>
            <person name="Dupuy V."/>
            <person name="Gaurivaud P."/>
            <person name="Jacob D."/>
            <person name="Lemaitre C."/>
            <person name="Nikolski M."/>
            <person name="Nouvel L.X."/>
            <person name="Poumarat F."/>
            <person name="Thebault P."/>
            <person name="Theil S."/>
            <person name="Thiaucourt F."/>
            <person name="Sirand-Pugnet P."/>
        </authorList>
    </citation>
    <scope>NUCLEOTIDE SEQUENCE [LARGE SCALE GENOMIC DNA]</scope>
    <source>
        <strain evidence="6 7">51080</strain>
    </source>
</reference>